<dbReference type="AlphaFoldDB" id="A0A1I1YBI5"/>
<evidence type="ECO:0000256" key="1">
    <source>
        <dbReference type="SAM" id="MobiDB-lite"/>
    </source>
</evidence>
<gene>
    <name evidence="2" type="ORF">SAMN04487819_108278</name>
</gene>
<reference evidence="3" key="1">
    <citation type="submission" date="2016-10" db="EMBL/GenBank/DDBJ databases">
        <authorList>
            <person name="Varghese N."/>
            <person name="Submissions S."/>
        </authorList>
    </citation>
    <scope>NUCLEOTIDE SEQUENCE [LARGE SCALE GENOMIC DNA]</scope>
    <source>
        <strain evidence="3">DSM 45004</strain>
    </source>
</reference>
<dbReference type="EMBL" id="FOMZ01000008">
    <property type="protein sequence ID" value="SFE16348.1"/>
    <property type="molecule type" value="Genomic_DNA"/>
</dbReference>
<dbReference type="Proteomes" id="UP000198716">
    <property type="component" value="Unassembled WGS sequence"/>
</dbReference>
<name>A0A1I1YBI5_9ACTN</name>
<feature type="compositionally biased region" description="Basic and acidic residues" evidence="1">
    <location>
        <begin position="17"/>
        <end position="31"/>
    </location>
</feature>
<accession>A0A1I1YBI5</accession>
<evidence type="ECO:0008006" key="4">
    <source>
        <dbReference type="Google" id="ProtNLM"/>
    </source>
</evidence>
<protein>
    <recommendedName>
        <fullName evidence="4">Excreted virulence factor EspC, type VII ESX diderm</fullName>
    </recommendedName>
</protein>
<keyword evidence="3" id="KW-1185">Reference proteome</keyword>
<feature type="region of interest" description="Disordered" evidence="1">
    <location>
        <begin position="17"/>
        <end position="42"/>
    </location>
</feature>
<dbReference type="RefSeq" id="WP_092927757.1">
    <property type="nucleotide sequence ID" value="NZ_FOMZ01000008.1"/>
</dbReference>
<sequence length="103" mass="11077">MSGDEVHVGHEQLRRMADALRGSTDELDRAAKSAPGMPEVSTSAEKVSYTLGELSQAAAGLIATIDEVAAKIDASDGSYGEVDNRNAEQLRKEYYDEYAGRPD</sequence>
<proteinExistence type="predicted"/>
<evidence type="ECO:0000313" key="2">
    <source>
        <dbReference type="EMBL" id="SFE16348.1"/>
    </source>
</evidence>
<evidence type="ECO:0000313" key="3">
    <source>
        <dbReference type="Proteomes" id="UP000198716"/>
    </source>
</evidence>
<organism evidence="2 3">
    <name type="scientific">Actinopolyspora alba</name>
    <dbReference type="NCBI Taxonomy" id="673379"/>
    <lineage>
        <taxon>Bacteria</taxon>
        <taxon>Bacillati</taxon>
        <taxon>Actinomycetota</taxon>
        <taxon>Actinomycetes</taxon>
        <taxon>Actinopolysporales</taxon>
        <taxon>Actinopolysporaceae</taxon>
        <taxon>Actinopolyspora</taxon>
        <taxon>Actinopolyspora alba group</taxon>
    </lineage>
</organism>